<proteinExistence type="predicted"/>
<evidence type="ECO:0000313" key="1">
    <source>
        <dbReference type="EMBL" id="KAJ1722363.1"/>
    </source>
</evidence>
<sequence length="63" mass="7114">TLMAKPVARVPGMTNARDACTRSFNIKLMLRTLPVANRQWAWYPTAYPELAMRQYSVPGCDAI</sequence>
<dbReference type="AlphaFoldDB" id="A0A9W7Y1N8"/>
<dbReference type="EMBL" id="JANBOI010002364">
    <property type="protein sequence ID" value="KAJ1722363.1"/>
    <property type="molecule type" value="Genomic_DNA"/>
</dbReference>
<reference evidence="1" key="1">
    <citation type="submission" date="2022-07" db="EMBL/GenBank/DDBJ databases">
        <title>Phylogenomic reconstructions and comparative analyses of Kickxellomycotina fungi.</title>
        <authorList>
            <person name="Reynolds N.K."/>
            <person name="Stajich J.E."/>
            <person name="Barry K."/>
            <person name="Grigoriev I.V."/>
            <person name="Crous P."/>
            <person name="Smith M.E."/>
        </authorList>
    </citation>
    <scope>NUCLEOTIDE SEQUENCE</scope>
    <source>
        <strain evidence="1">BCRC 34381</strain>
    </source>
</reference>
<feature type="non-terminal residue" evidence="1">
    <location>
        <position position="1"/>
    </location>
</feature>
<name>A0A9W7Y1N8_9FUNG</name>
<organism evidence="1 2">
    <name type="scientific">Coemansia biformis</name>
    <dbReference type="NCBI Taxonomy" id="1286918"/>
    <lineage>
        <taxon>Eukaryota</taxon>
        <taxon>Fungi</taxon>
        <taxon>Fungi incertae sedis</taxon>
        <taxon>Zoopagomycota</taxon>
        <taxon>Kickxellomycotina</taxon>
        <taxon>Kickxellomycetes</taxon>
        <taxon>Kickxellales</taxon>
        <taxon>Kickxellaceae</taxon>
        <taxon>Coemansia</taxon>
    </lineage>
</organism>
<evidence type="ECO:0000313" key="2">
    <source>
        <dbReference type="Proteomes" id="UP001143981"/>
    </source>
</evidence>
<accession>A0A9W7Y1N8</accession>
<dbReference type="OrthoDB" id="245563at2759"/>
<keyword evidence="2" id="KW-1185">Reference proteome</keyword>
<protein>
    <submittedName>
        <fullName evidence="1">Uncharacterized protein</fullName>
    </submittedName>
</protein>
<feature type="non-terminal residue" evidence="1">
    <location>
        <position position="63"/>
    </location>
</feature>
<gene>
    <name evidence="1" type="ORF">LPJ61_005937</name>
</gene>
<dbReference type="Proteomes" id="UP001143981">
    <property type="component" value="Unassembled WGS sequence"/>
</dbReference>
<comment type="caution">
    <text evidence="1">The sequence shown here is derived from an EMBL/GenBank/DDBJ whole genome shotgun (WGS) entry which is preliminary data.</text>
</comment>